<evidence type="ECO:0000313" key="1">
    <source>
        <dbReference type="EMBL" id="OEK58811.1"/>
    </source>
</evidence>
<dbReference type="Proteomes" id="UP000095464">
    <property type="component" value="Unassembled WGS sequence"/>
</dbReference>
<comment type="caution">
    <text evidence="1">The sequence shown here is derived from an EMBL/GenBank/DDBJ whole genome shotgun (WGS) entry which is preliminary data.</text>
</comment>
<dbReference type="RefSeq" id="WP_069854387.1">
    <property type="nucleotide sequence ID" value="NZ_LNPX01000005.1"/>
</dbReference>
<proteinExistence type="predicted"/>
<reference evidence="2" key="1">
    <citation type="submission" date="2015-11" db="EMBL/GenBank/DDBJ databases">
        <title>Genomic diversity of Staphylococcus saprophyticus strains from urinary tract infections, animal surfaces, and fermented foods.</title>
        <authorList>
            <person name="Wolfe B.E."/>
        </authorList>
    </citation>
    <scope>NUCLEOTIDE SEQUENCE [LARGE SCALE GENOMIC DNA]</scope>
    <source>
        <strain evidence="2">738_7</strain>
    </source>
</reference>
<sequence length="76" mass="8825">MIYTKIHLHEMEVITAITQLYSGDIETYILSEDDEILQEDVASIVYALYKAYMELETKQSLLELVNQKRLSINEVA</sequence>
<dbReference type="EMBL" id="LNPX01000005">
    <property type="protein sequence ID" value="OEK58811.1"/>
    <property type="molecule type" value="Genomic_DNA"/>
</dbReference>
<accession>A0AAP7IEY2</accession>
<gene>
    <name evidence="1" type="ORF">ASS94_01270</name>
</gene>
<dbReference type="AlphaFoldDB" id="A0AAP7IEY2"/>
<name>A0AAP7IEY2_9STAP</name>
<evidence type="ECO:0000313" key="2">
    <source>
        <dbReference type="Proteomes" id="UP000095464"/>
    </source>
</evidence>
<protein>
    <submittedName>
        <fullName evidence="1">Uncharacterized protein</fullName>
    </submittedName>
</protein>
<organism evidence="1 2">
    <name type="scientific">Staphylococcus equorum</name>
    <dbReference type="NCBI Taxonomy" id="246432"/>
    <lineage>
        <taxon>Bacteria</taxon>
        <taxon>Bacillati</taxon>
        <taxon>Bacillota</taxon>
        <taxon>Bacilli</taxon>
        <taxon>Bacillales</taxon>
        <taxon>Staphylococcaceae</taxon>
        <taxon>Staphylococcus</taxon>
    </lineage>
</organism>